<keyword evidence="6 7" id="KW-0030">Aminoacyl-tRNA synthetase</keyword>
<keyword evidence="2 7" id="KW-0436">Ligase</keyword>
<dbReference type="CDD" id="cd00777">
    <property type="entry name" value="AspRS_core"/>
    <property type="match status" value="1"/>
</dbReference>
<dbReference type="Pfam" id="PF00152">
    <property type="entry name" value="tRNA-synt_2"/>
    <property type="match status" value="1"/>
</dbReference>
<dbReference type="InterPro" id="IPR047090">
    <property type="entry name" value="AspRS_core"/>
</dbReference>
<keyword evidence="7" id="KW-0963">Cytoplasm</keyword>
<keyword evidence="12" id="KW-1185">Reference proteome</keyword>
<reference evidence="10" key="2">
    <citation type="journal article" date="2021" name="Appl. Environ. Microbiol.">
        <title>Adaptability of a Caproate-Producing Bacterium Contributes to Its Dominance in an Anaerobic Fermentation System.</title>
        <authorList>
            <person name="Wang H."/>
            <person name="Gu Y."/>
            <person name="Zhou W."/>
            <person name="Zhao D."/>
            <person name="Qiao Z."/>
            <person name="Zheng J."/>
            <person name="Gao J."/>
            <person name="Chen X."/>
            <person name="Ren C."/>
            <person name="Xu Y."/>
        </authorList>
    </citation>
    <scope>NUCLEOTIDE SEQUENCE</scope>
    <source>
        <strain evidence="10">JNU-WLY1368</strain>
    </source>
</reference>
<comment type="subunit">
    <text evidence="7">Homodimer.</text>
</comment>
<evidence type="ECO:0000256" key="1">
    <source>
        <dbReference type="ARBA" id="ARBA00006303"/>
    </source>
</evidence>
<feature type="binding site" evidence="7">
    <location>
        <position position="221"/>
    </location>
    <ligand>
        <name>L-aspartate</name>
        <dbReference type="ChEBI" id="CHEBI:29991"/>
    </ligand>
</feature>
<evidence type="ECO:0000256" key="2">
    <source>
        <dbReference type="ARBA" id="ARBA00022598"/>
    </source>
</evidence>
<dbReference type="SUPFAM" id="SSF55681">
    <property type="entry name" value="Class II aaRS and biotin synthetases"/>
    <property type="match status" value="1"/>
</dbReference>
<feature type="binding site" evidence="7">
    <location>
        <position position="447"/>
    </location>
    <ligand>
        <name>L-aspartate</name>
        <dbReference type="ChEBI" id="CHEBI:29991"/>
    </ligand>
</feature>
<organism evidence="9 11">
    <name type="scientific">Caproicibacterium lactatifermentans</name>
    <dbReference type="NCBI Taxonomy" id="2666138"/>
    <lineage>
        <taxon>Bacteria</taxon>
        <taxon>Bacillati</taxon>
        <taxon>Bacillota</taxon>
        <taxon>Clostridia</taxon>
        <taxon>Eubacteriales</taxon>
        <taxon>Oscillospiraceae</taxon>
        <taxon>Caproicibacterium</taxon>
    </lineage>
</organism>
<feature type="region of interest" description="Aspartate" evidence="7">
    <location>
        <begin position="199"/>
        <end position="202"/>
    </location>
</feature>
<dbReference type="PANTHER" id="PTHR22594:SF5">
    <property type="entry name" value="ASPARTATE--TRNA LIGASE, MITOCHONDRIAL"/>
    <property type="match status" value="1"/>
</dbReference>
<evidence type="ECO:0000256" key="6">
    <source>
        <dbReference type="ARBA" id="ARBA00023146"/>
    </source>
</evidence>
<proteinExistence type="inferred from homology"/>
<dbReference type="Proteomes" id="UP000501316">
    <property type="component" value="Chromosome"/>
</dbReference>
<comment type="catalytic activity">
    <reaction evidence="7">
        <text>tRNA(Asx) + L-aspartate + ATP = L-aspartyl-tRNA(Asx) + AMP + diphosphate</text>
        <dbReference type="Rhea" id="RHEA:18349"/>
        <dbReference type="Rhea" id="RHEA-COMP:9710"/>
        <dbReference type="Rhea" id="RHEA-COMP:9711"/>
        <dbReference type="ChEBI" id="CHEBI:29991"/>
        <dbReference type="ChEBI" id="CHEBI:30616"/>
        <dbReference type="ChEBI" id="CHEBI:33019"/>
        <dbReference type="ChEBI" id="CHEBI:78442"/>
        <dbReference type="ChEBI" id="CHEBI:78516"/>
        <dbReference type="ChEBI" id="CHEBI:456215"/>
        <dbReference type="EC" id="6.1.1.23"/>
    </reaction>
</comment>
<dbReference type="EC" id="6.1.1.23" evidence="7"/>
<gene>
    <name evidence="7 9" type="primary">aspS</name>
    <name evidence="9" type="ORF">GJQ69_04665</name>
    <name evidence="10" type="ORF">GKP14_08885</name>
</gene>
<dbReference type="NCBIfam" id="TIGR00459">
    <property type="entry name" value="aspS_bact"/>
    <property type="match status" value="1"/>
</dbReference>
<dbReference type="EMBL" id="CP046161">
    <property type="protein sequence ID" value="QKO31098.1"/>
    <property type="molecule type" value="Genomic_DNA"/>
</dbReference>
<dbReference type="InterPro" id="IPR045864">
    <property type="entry name" value="aa-tRNA-synth_II/BPL/LPL"/>
</dbReference>
<dbReference type="GO" id="GO:0016740">
    <property type="term" value="F:transferase activity"/>
    <property type="evidence" value="ECO:0007669"/>
    <property type="project" value="UniProtKB-ARBA"/>
</dbReference>
<dbReference type="InterPro" id="IPR004524">
    <property type="entry name" value="Asp-tRNA-ligase_1"/>
</dbReference>
<dbReference type="InterPro" id="IPR004365">
    <property type="entry name" value="NA-bd_OB_tRNA"/>
</dbReference>
<dbReference type="AlphaFoldDB" id="A0A859DPU6"/>
<dbReference type="GO" id="GO:0006422">
    <property type="term" value="P:aspartyl-tRNA aminoacylation"/>
    <property type="evidence" value="ECO:0007669"/>
    <property type="project" value="UniProtKB-UniRule"/>
</dbReference>
<dbReference type="InterPro" id="IPR012340">
    <property type="entry name" value="NA-bd_OB-fold"/>
</dbReference>
<dbReference type="Gene3D" id="3.30.1360.30">
    <property type="entry name" value="GAD-like domain"/>
    <property type="match status" value="1"/>
</dbReference>
<name>A0A859DPU6_9FIRM</name>
<dbReference type="InterPro" id="IPR004364">
    <property type="entry name" value="Aa-tRNA-synt_II"/>
</dbReference>
<reference evidence="10" key="3">
    <citation type="journal article" date="2022" name="Int. J. Syst. Evol. Microbiol.">
        <title>Caproicibacterium lactatifermentans sp. nov., isolated from pit clay used for the production of Chinese strong aroma-type liquor.</title>
        <authorList>
            <person name="Wang H."/>
            <person name="Gu Y."/>
            <person name="Zhao D."/>
            <person name="Qiao Z."/>
            <person name="Zheng J."/>
            <person name="Gao J."/>
            <person name="Ren C."/>
            <person name="Xu Y."/>
        </authorList>
    </citation>
    <scope>NUCLEOTIDE SEQUENCE</scope>
    <source>
        <strain evidence="10">JNU-WLY1368</strain>
    </source>
</reference>
<keyword evidence="3 7" id="KW-0547">Nucleotide-binding</keyword>
<evidence type="ECO:0000313" key="9">
    <source>
        <dbReference type="EMBL" id="QKN23830.1"/>
    </source>
</evidence>
<dbReference type="EMBL" id="CP046051">
    <property type="protein sequence ID" value="QKN23830.1"/>
    <property type="molecule type" value="Genomic_DNA"/>
</dbReference>
<evidence type="ECO:0000256" key="7">
    <source>
        <dbReference type="HAMAP-Rule" id="MF_00044"/>
    </source>
</evidence>
<evidence type="ECO:0000256" key="4">
    <source>
        <dbReference type="ARBA" id="ARBA00022840"/>
    </source>
</evidence>
<comment type="function">
    <text evidence="7">Aspartyl-tRNA synthetase with relaxed tRNA specificity since it is able to aspartylate not only its cognate tRNA(Asp) but also tRNA(Asn). Reaction proceeds in two steps: L-aspartate is first activated by ATP to form Asp-AMP and then transferred to the acceptor end of tRNA(Asp/Asn).</text>
</comment>
<feature type="domain" description="Aminoacyl-transfer RNA synthetases class-II family profile" evidence="8">
    <location>
        <begin position="144"/>
        <end position="567"/>
    </location>
</feature>
<dbReference type="SUPFAM" id="SSF55261">
    <property type="entry name" value="GAD domain-like"/>
    <property type="match status" value="1"/>
</dbReference>
<dbReference type="PANTHER" id="PTHR22594">
    <property type="entry name" value="ASPARTYL/LYSYL-TRNA SYNTHETASE"/>
    <property type="match status" value="1"/>
</dbReference>
<dbReference type="InterPro" id="IPR006195">
    <property type="entry name" value="aa-tRNA-synth_II"/>
</dbReference>
<protein>
    <recommendedName>
        <fullName evidence="7">Aspartate--tRNA(Asp/Asn) ligase</fullName>
        <ecNumber evidence="7">6.1.1.23</ecNumber>
    </recommendedName>
    <alternativeName>
        <fullName evidence="7">Aspartyl-tRNA synthetase</fullName>
        <shortName evidence="7">AspRS</shortName>
    </alternativeName>
    <alternativeName>
        <fullName evidence="7">Non-discriminating aspartyl-tRNA synthetase</fullName>
        <shortName evidence="7">ND-AspRS</shortName>
    </alternativeName>
</protein>
<evidence type="ECO:0000313" key="11">
    <source>
        <dbReference type="Proteomes" id="UP000501316"/>
    </source>
</evidence>
<dbReference type="KEGG" id="clf:GJQ69_04665"/>
<sequence>MICKNQYRTKSCGEISEADIGTVVRVAGWVENIRDHGGVQFLDLRDQYGVVQIVVHDEAMLRDVNKECTLTVSGEVILRDEDTVNPKIATGTVEVKAASLQVLGKCRAVLPFDVVTSRETKEDVRLKYRYLDLRNPQVHNNIVLRSHVISYLRQKMTDLGFLEIQTPILSTSSPEGARDYLIPSRKHKGRFYALPQAPQIFKQLLMVSGFDRYFQVAPCFRDEDARADRSPGEFYQLDFEMAFATQEDVFTIAEQVIGDTFRKFGGGKAVSPAPFRRIPYAESMLKYGTDKPDLRNPLEIIDLSDLFTETTFKPFRKKCVRAIVVPDCVKQPRSFFAAMLSFSESIGMKGLGYIEALDDGTYKGPIDKYLTEEQRAEMLRRSGLDKGGVIFFIADDKANAPQMAGQIRTELGHRLGLIDESRFELCFIVDFPMYEIDEETGKYIFTHNPFSMPQGGMDALLHKAPEEVLAYQYDIVCDGVELSSGAVRNHDIEIMKKAFEIAGYTEQDLQTKFTSLYNAFQYGAPPHAGMAPGIDRMVMLLTGEENIREVIAFPMNSNAQDMMMGSPGKVTEQQLREVHIKLR</sequence>
<evidence type="ECO:0000313" key="10">
    <source>
        <dbReference type="EMBL" id="QKO31098.1"/>
    </source>
</evidence>
<feature type="binding site" evidence="7">
    <location>
        <begin position="221"/>
        <end position="223"/>
    </location>
    <ligand>
        <name>ATP</name>
        <dbReference type="ChEBI" id="CHEBI:30616"/>
    </ligand>
</feature>
<keyword evidence="4 7" id="KW-0067">ATP-binding</keyword>
<dbReference type="PROSITE" id="PS50862">
    <property type="entry name" value="AA_TRNA_LIGASE_II"/>
    <property type="match status" value="1"/>
</dbReference>
<evidence type="ECO:0000313" key="12">
    <source>
        <dbReference type="Proteomes" id="UP000509623"/>
    </source>
</evidence>
<feature type="binding site" evidence="7">
    <location>
        <position position="488"/>
    </location>
    <ligand>
        <name>L-aspartate</name>
        <dbReference type="ChEBI" id="CHEBI:29991"/>
    </ligand>
</feature>
<dbReference type="Gene3D" id="2.40.50.140">
    <property type="entry name" value="Nucleic acid-binding proteins"/>
    <property type="match status" value="1"/>
</dbReference>
<comment type="subcellular location">
    <subcellularLocation>
        <location evidence="7">Cytoplasm</location>
    </subcellularLocation>
</comment>
<accession>A0A859DPU6</accession>
<dbReference type="HAMAP" id="MF_00044">
    <property type="entry name" value="Asp_tRNA_synth_type1"/>
    <property type="match status" value="1"/>
</dbReference>
<dbReference type="InterPro" id="IPR004115">
    <property type="entry name" value="GAD-like_sf"/>
</dbReference>
<dbReference type="GO" id="GO:0140096">
    <property type="term" value="F:catalytic activity, acting on a protein"/>
    <property type="evidence" value="ECO:0007669"/>
    <property type="project" value="UniProtKB-ARBA"/>
</dbReference>
<dbReference type="InterPro" id="IPR002312">
    <property type="entry name" value="Asp/Asn-tRNA-synth_IIb"/>
</dbReference>
<dbReference type="GO" id="GO:0005737">
    <property type="term" value="C:cytoplasm"/>
    <property type="evidence" value="ECO:0007669"/>
    <property type="project" value="UniProtKB-SubCell"/>
</dbReference>
<dbReference type="GO" id="GO:0003676">
    <property type="term" value="F:nucleic acid binding"/>
    <property type="evidence" value="ECO:0007669"/>
    <property type="project" value="InterPro"/>
</dbReference>
<reference evidence="11 12" key="1">
    <citation type="submission" date="2019-11" db="EMBL/GenBank/DDBJ databases">
        <authorList>
            <person name="Ren C."/>
            <person name="Wang H."/>
            <person name="Xu Y."/>
        </authorList>
    </citation>
    <scope>NUCLEOTIDE SEQUENCE [LARGE SCALE GENOMIC DNA]</scope>
    <source>
        <strain evidence="12">JNU-WLY1368</strain>
        <strain evidence="9 11">LBM 19010</strain>
    </source>
</reference>
<dbReference type="Gene3D" id="3.30.930.10">
    <property type="entry name" value="Bira Bifunctional Protein, Domain 2"/>
    <property type="match status" value="1"/>
</dbReference>
<dbReference type="GO" id="GO:0050560">
    <property type="term" value="F:aspartate-tRNA(Asn) ligase activity"/>
    <property type="evidence" value="ECO:0007669"/>
    <property type="project" value="UniProtKB-EC"/>
</dbReference>
<feature type="site" description="Important for tRNA non-discrimination" evidence="7">
    <location>
        <position position="36"/>
    </location>
</feature>
<evidence type="ECO:0000256" key="3">
    <source>
        <dbReference type="ARBA" id="ARBA00022741"/>
    </source>
</evidence>
<comment type="similarity">
    <text evidence="1 7">Belongs to the class-II aminoacyl-tRNA synthetase family. Type 1 subfamily.</text>
</comment>
<dbReference type="InterPro" id="IPR047089">
    <property type="entry name" value="Asp-tRNA-ligase_1_N"/>
</dbReference>
<dbReference type="InterPro" id="IPR029351">
    <property type="entry name" value="GAD_dom"/>
</dbReference>
<dbReference type="GO" id="GO:0005524">
    <property type="term" value="F:ATP binding"/>
    <property type="evidence" value="ECO:0007669"/>
    <property type="project" value="UniProtKB-UniRule"/>
</dbReference>
<dbReference type="NCBIfam" id="NF001750">
    <property type="entry name" value="PRK00476.1"/>
    <property type="match status" value="1"/>
</dbReference>
<feature type="binding site" evidence="7">
    <location>
        <begin position="533"/>
        <end position="536"/>
    </location>
    <ligand>
        <name>ATP</name>
        <dbReference type="ChEBI" id="CHEBI:30616"/>
    </ligand>
</feature>
<dbReference type="GO" id="GO:0004815">
    <property type="term" value="F:aspartate-tRNA ligase activity"/>
    <property type="evidence" value="ECO:0007669"/>
    <property type="project" value="UniProtKB-UniRule"/>
</dbReference>
<feature type="binding site" evidence="7">
    <location>
        <position position="481"/>
    </location>
    <ligand>
        <name>ATP</name>
        <dbReference type="ChEBI" id="CHEBI:30616"/>
    </ligand>
</feature>
<dbReference type="Proteomes" id="UP000509623">
    <property type="component" value="Chromosome"/>
</dbReference>
<dbReference type="SUPFAM" id="SSF50249">
    <property type="entry name" value="Nucleic acid-binding proteins"/>
    <property type="match status" value="1"/>
</dbReference>
<dbReference type="PRINTS" id="PR01042">
    <property type="entry name" value="TRNASYNTHASP"/>
</dbReference>
<feature type="binding site" evidence="7">
    <location>
        <position position="175"/>
    </location>
    <ligand>
        <name>L-aspartate</name>
        <dbReference type="ChEBI" id="CHEBI:29991"/>
    </ligand>
</feature>
<dbReference type="Pfam" id="PF02938">
    <property type="entry name" value="GAD"/>
    <property type="match status" value="1"/>
</dbReference>
<evidence type="ECO:0000256" key="5">
    <source>
        <dbReference type="ARBA" id="ARBA00022917"/>
    </source>
</evidence>
<dbReference type="RefSeq" id="WP_086035840.1">
    <property type="nucleotide sequence ID" value="NZ_CP046051.1"/>
</dbReference>
<evidence type="ECO:0000259" key="8">
    <source>
        <dbReference type="PROSITE" id="PS50862"/>
    </source>
</evidence>
<dbReference type="CDD" id="cd04317">
    <property type="entry name" value="EcAspRS_like_N"/>
    <property type="match status" value="1"/>
</dbReference>
<dbReference type="Pfam" id="PF01336">
    <property type="entry name" value="tRNA_anti-codon"/>
    <property type="match status" value="1"/>
</dbReference>
<comment type="caution">
    <text evidence="7">Lacks conserved residue(s) required for the propagation of feature annotation.</text>
</comment>
<keyword evidence="5 7" id="KW-0648">Protein biosynthesis</keyword>